<dbReference type="InterPro" id="IPR001457">
    <property type="entry name" value="NADH_UbQ/plastoQ_OxRdtase_su6"/>
</dbReference>
<name>A0A971M5U5_9BACT</name>
<keyword evidence="2" id="KW-1003">Cell membrane</keyword>
<comment type="caution">
    <text evidence="3">The sequence shown here is derived from an EMBL/GenBank/DDBJ whole genome shotgun (WGS) entry which is preliminary data.</text>
</comment>
<feature type="transmembrane region" description="Helical" evidence="2">
    <location>
        <begin position="55"/>
        <end position="81"/>
    </location>
</feature>
<keyword evidence="2" id="KW-0520">NAD</keyword>
<feature type="transmembrane region" description="Helical" evidence="2">
    <location>
        <begin position="93"/>
        <end position="112"/>
    </location>
</feature>
<feature type="transmembrane region" description="Helical" evidence="2">
    <location>
        <begin position="144"/>
        <end position="162"/>
    </location>
</feature>
<dbReference type="GO" id="GO:0005886">
    <property type="term" value="C:plasma membrane"/>
    <property type="evidence" value="ECO:0007669"/>
    <property type="project" value="UniProtKB-SubCell"/>
</dbReference>
<comment type="similarity">
    <text evidence="1 2">Belongs to the complex I subunit 6 family.</text>
</comment>
<reference evidence="3" key="1">
    <citation type="journal article" date="2020" name="Biotechnol. Biofuels">
        <title>New insights from the biogas microbiome by comprehensive genome-resolved metagenomics of nearly 1600 species originating from multiple anaerobic digesters.</title>
        <authorList>
            <person name="Campanaro S."/>
            <person name="Treu L."/>
            <person name="Rodriguez-R L.M."/>
            <person name="Kovalovszki A."/>
            <person name="Ziels R.M."/>
            <person name="Maus I."/>
            <person name="Zhu X."/>
            <person name="Kougias P.G."/>
            <person name="Basile A."/>
            <person name="Luo G."/>
            <person name="Schluter A."/>
            <person name="Konstantinidis K.T."/>
            <person name="Angelidaki I."/>
        </authorList>
    </citation>
    <scope>NUCLEOTIDE SEQUENCE</scope>
    <source>
        <strain evidence="3">AS06rmzACSIP_7</strain>
    </source>
</reference>
<proteinExistence type="inferred from homology"/>
<gene>
    <name evidence="3" type="ORF">GXY80_13375</name>
</gene>
<comment type="function">
    <text evidence="2">NDH-1 shuttles electrons from NADH, via FMN and iron-sulfur (Fe-S) centers, to quinones in the respiratory chain. Couples the redox reaction to proton translocation (for every two electrons transferred, four hydrogen ions are translocated across the cytoplasmic membrane), and thus conserves the redox energy in a proton gradient.</text>
</comment>
<dbReference type="PANTHER" id="PTHR33269:SF17">
    <property type="entry name" value="NADH-UBIQUINONE OXIDOREDUCTASE CHAIN 6"/>
    <property type="match status" value="1"/>
</dbReference>
<dbReference type="Pfam" id="PF00499">
    <property type="entry name" value="Oxidored_q3"/>
    <property type="match status" value="1"/>
</dbReference>
<evidence type="ECO:0000313" key="4">
    <source>
        <dbReference type="Proteomes" id="UP000777265"/>
    </source>
</evidence>
<organism evidence="3 4">
    <name type="scientific">Syntrophorhabdus aromaticivorans</name>
    <dbReference type="NCBI Taxonomy" id="328301"/>
    <lineage>
        <taxon>Bacteria</taxon>
        <taxon>Pseudomonadati</taxon>
        <taxon>Thermodesulfobacteriota</taxon>
        <taxon>Syntrophorhabdia</taxon>
        <taxon>Syntrophorhabdales</taxon>
        <taxon>Syntrophorhabdaceae</taxon>
        <taxon>Syntrophorhabdus</taxon>
    </lineage>
</organism>
<dbReference type="InterPro" id="IPR042106">
    <property type="entry name" value="Nuo/plastoQ_OxRdtase_6_NuoJ"/>
</dbReference>
<dbReference type="GO" id="GO:0008137">
    <property type="term" value="F:NADH dehydrogenase (ubiquinone) activity"/>
    <property type="evidence" value="ECO:0007669"/>
    <property type="project" value="UniProtKB-UniRule"/>
</dbReference>
<reference evidence="3" key="2">
    <citation type="submission" date="2020-01" db="EMBL/GenBank/DDBJ databases">
        <authorList>
            <person name="Campanaro S."/>
        </authorList>
    </citation>
    <scope>NUCLEOTIDE SEQUENCE</scope>
    <source>
        <strain evidence="3">AS06rmzACSIP_7</strain>
    </source>
</reference>
<dbReference type="Proteomes" id="UP000777265">
    <property type="component" value="Unassembled WGS sequence"/>
</dbReference>
<dbReference type="AlphaFoldDB" id="A0A971M5U5"/>
<keyword evidence="2" id="KW-0874">Quinone</keyword>
<dbReference type="Gene3D" id="1.20.120.1200">
    <property type="entry name" value="NADH-ubiquinone/plastoquinone oxidoreductase chain 6, subunit NuoJ"/>
    <property type="match status" value="1"/>
</dbReference>
<protein>
    <recommendedName>
        <fullName evidence="2">NADH-quinone oxidoreductase subunit J</fullName>
        <ecNumber evidence="2">7.1.1.-</ecNumber>
    </recommendedName>
</protein>
<comment type="subcellular location">
    <subcellularLocation>
        <location evidence="2">Cell membrane</location>
        <topology evidence="2">Multi-pass membrane protein</topology>
    </subcellularLocation>
</comment>
<keyword evidence="2" id="KW-0472">Membrane</keyword>
<dbReference type="EC" id="7.1.1.-" evidence="2"/>
<dbReference type="GO" id="GO:0048038">
    <property type="term" value="F:quinone binding"/>
    <property type="evidence" value="ECO:0007669"/>
    <property type="project" value="UniProtKB-UniRule"/>
</dbReference>
<feature type="transmembrane region" description="Helical" evidence="2">
    <location>
        <begin position="6"/>
        <end position="24"/>
    </location>
</feature>
<evidence type="ECO:0000256" key="2">
    <source>
        <dbReference type="RuleBase" id="RU004429"/>
    </source>
</evidence>
<evidence type="ECO:0000313" key="3">
    <source>
        <dbReference type="EMBL" id="NLW36445.1"/>
    </source>
</evidence>
<keyword evidence="2" id="KW-0812">Transmembrane</keyword>
<dbReference type="PANTHER" id="PTHR33269">
    <property type="entry name" value="NADH-UBIQUINONE OXIDOREDUCTASE CHAIN 6"/>
    <property type="match status" value="1"/>
</dbReference>
<feature type="transmembrane region" description="Helical" evidence="2">
    <location>
        <begin position="29"/>
        <end position="49"/>
    </location>
</feature>
<comment type="catalytic activity">
    <reaction evidence="2">
        <text>a quinone + NADH + 5 H(+)(in) = a quinol + NAD(+) + 4 H(+)(out)</text>
        <dbReference type="Rhea" id="RHEA:57888"/>
        <dbReference type="ChEBI" id="CHEBI:15378"/>
        <dbReference type="ChEBI" id="CHEBI:24646"/>
        <dbReference type="ChEBI" id="CHEBI:57540"/>
        <dbReference type="ChEBI" id="CHEBI:57945"/>
        <dbReference type="ChEBI" id="CHEBI:132124"/>
    </reaction>
</comment>
<sequence length="167" mass="18294">MNLGEFILIFMVCVTMAGALITVLSGSVIYAMLGLVTTMFGIAGLYVYLHAPFLAMMQILIYVGAITILIAFAIMLAGPFYKRPKEWTTSGKLVASLIVSLFSFFVFFKFAMKTPWGEGSGAFAVTTREIGRALFDRYTLPFELISLLIVVSIIGATMLALFSRGEK</sequence>
<evidence type="ECO:0000256" key="1">
    <source>
        <dbReference type="ARBA" id="ARBA00005698"/>
    </source>
</evidence>
<accession>A0A971M5U5</accession>
<keyword evidence="2" id="KW-1133">Transmembrane helix</keyword>
<dbReference type="EMBL" id="JAAYEE010000253">
    <property type="protein sequence ID" value="NLW36445.1"/>
    <property type="molecule type" value="Genomic_DNA"/>
</dbReference>